<evidence type="ECO:0000256" key="2">
    <source>
        <dbReference type="ARBA" id="ARBA00012052"/>
    </source>
</evidence>
<proteinExistence type="inferred from homology"/>
<dbReference type="GO" id="GO:0005524">
    <property type="term" value="F:ATP binding"/>
    <property type="evidence" value="ECO:0007669"/>
    <property type="project" value="UniProtKB-KW"/>
</dbReference>
<evidence type="ECO:0000256" key="1">
    <source>
        <dbReference type="ARBA" id="ARBA00009684"/>
    </source>
</evidence>
<sequence length="295" mass="32096">MTDTGYLFWPAPAKLNLFLQITGRREDGYHDLQTVFQFLEVSDRLRFKLRDDGKIRRKTNNEGVKAEDDLVIKAAQLLQKVTGTEQGVDIYLQKLLPVGGGVGGGSSDAATTLVALNYLWGTGLEVAQLAQTGLGLGADVPVFVHGHASFARGVGEQLEAVAPEESWYLVVTPDIHISSAKIFCDSQLTRDSSGIRICDLQIGTANEARIFDELGNVFEPVVVKQYSEIAEIIEFLRAYSNARLTGSGSCVFAPFSSREEAQQVLDKLPDQWSAFVAKGLNQSPLQAMLSAVKSG</sequence>
<organism evidence="10">
    <name type="scientific">hydrothermal vent metagenome</name>
    <dbReference type="NCBI Taxonomy" id="652676"/>
    <lineage>
        <taxon>unclassified sequences</taxon>
        <taxon>metagenomes</taxon>
        <taxon>ecological metagenomes</taxon>
    </lineage>
</organism>
<evidence type="ECO:0000259" key="8">
    <source>
        <dbReference type="Pfam" id="PF00288"/>
    </source>
</evidence>
<feature type="domain" description="GHMP kinase C-terminal" evidence="9">
    <location>
        <begin position="213"/>
        <end position="273"/>
    </location>
</feature>
<dbReference type="Gene3D" id="3.30.70.890">
    <property type="entry name" value="GHMP kinase, C-terminal domain"/>
    <property type="match status" value="1"/>
</dbReference>
<dbReference type="SUPFAM" id="SSF55060">
    <property type="entry name" value="GHMP Kinase, C-terminal domain"/>
    <property type="match status" value="1"/>
</dbReference>
<name>A0A3B0Y2G1_9ZZZZ</name>
<dbReference type="InterPro" id="IPR020568">
    <property type="entry name" value="Ribosomal_Su5_D2-typ_SF"/>
</dbReference>
<evidence type="ECO:0000313" key="10">
    <source>
        <dbReference type="EMBL" id="VAW69777.1"/>
    </source>
</evidence>
<protein>
    <recommendedName>
        <fullName evidence="2">4-(cytidine 5'-diphospho)-2-C-methyl-D-erythritol kinase</fullName>
        <ecNumber evidence="2">2.7.1.148</ecNumber>
    </recommendedName>
    <alternativeName>
        <fullName evidence="7">4-(cytidine-5'-diphospho)-2-C-methyl-D-erythritol kinase</fullName>
    </alternativeName>
</protein>
<keyword evidence="6" id="KW-0067">ATP-binding</keyword>
<dbReference type="PANTHER" id="PTHR43527:SF2">
    <property type="entry name" value="4-DIPHOSPHOCYTIDYL-2-C-METHYL-D-ERYTHRITOL KINASE, CHLOROPLASTIC"/>
    <property type="match status" value="1"/>
</dbReference>
<feature type="domain" description="GHMP kinase N-terminal" evidence="8">
    <location>
        <begin position="70"/>
        <end position="146"/>
    </location>
</feature>
<dbReference type="NCBIfam" id="TIGR00154">
    <property type="entry name" value="ispE"/>
    <property type="match status" value="1"/>
</dbReference>
<keyword evidence="5 10" id="KW-0418">Kinase</keyword>
<dbReference type="EMBL" id="UOFJ01000459">
    <property type="protein sequence ID" value="VAW69777.1"/>
    <property type="molecule type" value="Genomic_DNA"/>
</dbReference>
<evidence type="ECO:0000256" key="3">
    <source>
        <dbReference type="ARBA" id="ARBA00022679"/>
    </source>
</evidence>
<evidence type="ECO:0000256" key="4">
    <source>
        <dbReference type="ARBA" id="ARBA00022741"/>
    </source>
</evidence>
<dbReference type="InterPro" id="IPR006204">
    <property type="entry name" value="GHMP_kinase_N_dom"/>
</dbReference>
<evidence type="ECO:0000256" key="5">
    <source>
        <dbReference type="ARBA" id="ARBA00022777"/>
    </source>
</evidence>
<evidence type="ECO:0000256" key="7">
    <source>
        <dbReference type="ARBA" id="ARBA00032554"/>
    </source>
</evidence>
<dbReference type="Gene3D" id="3.30.230.10">
    <property type="match status" value="1"/>
</dbReference>
<dbReference type="GO" id="GO:0016114">
    <property type="term" value="P:terpenoid biosynthetic process"/>
    <property type="evidence" value="ECO:0007669"/>
    <property type="project" value="InterPro"/>
</dbReference>
<dbReference type="Pfam" id="PF08544">
    <property type="entry name" value="GHMP_kinases_C"/>
    <property type="match status" value="1"/>
</dbReference>
<dbReference type="AlphaFoldDB" id="A0A3B0Y2G1"/>
<evidence type="ECO:0000256" key="6">
    <source>
        <dbReference type="ARBA" id="ARBA00022840"/>
    </source>
</evidence>
<reference evidence="10" key="1">
    <citation type="submission" date="2018-06" db="EMBL/GenBank/DDBJ databases">
        <authorList>
            <person name="Zhirakovskaya E."/>
        </authorList>
    </citation>
    <scope>NUCLEOTIDE SEQUENCE</scope>
</reference>
<dbReference type="HAMAP" id="MF_00061">
    <property type="entry name" value="IspE"/>
    <property type="match status" value="1"/>
</dbReference>
<dbReference type="InterPro" id="IPR013750">
    <property type="entry name" value="GHMP_kinase_C_dom"/>
</dbReference>
<dbReference type="InterPro" id="IPR014721">
    <property type="entry name" value="Ribsml_uS5_D2-typ_fold_subgr"/>
</dbReference>
<dbReference type="Pfam" id="PF00288">
    <property type="entry name" value="GHMP_kinases_N"/>
    <property type="match status" value="1"/>
</dbReference>
<dbReference type="InterPro" id="IPR036554">
    <property type="entry name" value="GHMP_kinase_C_sf"/>
</dbReference>
<dbReference type="EC" id="2.7.1.148" evidence="2"/>
<keyword evidence="3 10" id="KW-0808">Transferase</keyword>
<dbReference type="GO" id="GO:0050515">
    <property type="term" value="F:4-(cytidine 5'-diphospho)-2-C-methyl-D-erythritol kinase activity"/>
    <property type="evidence" value="ECO:0007669"/>
    <property type="project" value="UniProtKB-EC"/>
</dbReference>
<dbReference type="PANTHER" id="PTHR43527">
    <property type="entry name" value="4-DIPHOSPHOCYTIDYL-2-C-METHYL-D-ERYTHRITOL KINASE, CHLOROPLASTIC"/>
    <property type="match status" value="1"/>
</dbReference>
<dbReference type="SUPFAM" id="SSF54211">
    <property type="entry name" value="Ribosomal protein S5 domain 2-like"/>
    <property type="match status" value="1"/>
</dbReference>
<dbReference type="InterPro" id="IPR004424">
    <property type="entry name" value="IspE"/>
</dbReference>
<accession>A0A3B0Y2G1</accession>
<evidence type="ECO:0000259" key="9">
    <source>
        <dbReference type="Pfam" id="PF08544"/>
    </source>
</evidence>
<keyword evidence="4" id="KW-0547">Nucleotide-binding</keyword>
<dbReference type="PIRSF" id="PIRSF010376">
    <property type="entry name" value="IspE"/>
    <property type="match status" value="1"/>
</dbReference>
<comment type="similarity">
    <text evidence="1">Belongs to the GHMP kinase family. IspE subfamily.</text>
</comment>
<gene>
    <name evidence="10" type="ORF">MNBD_GAMMA10-1829</name>
</gene>